<dbReference type="Pfam" id="PF07734">
    <property type="entry name" value="FBA_1"/>
    <property type="match status" value="1"/>
</dbReference>
<dbReference type="InterPro" id="IPR006527">
    <property type="entry name" value="F-box-assoc_dom_typ1"/>
</dbReference>
<keyword evidence="3" id="KW-1185">Reference proteome</keyword>
<dbReference type="AlphaFoldDB" id="A0AAV1W1G9"/>
<evidence type="ECO:0000313" key="3">
    <source>
        <dbReference type="Proteomes" id="UP001497480"/>
    </source>
</evidence>
<feature type="domain" description="F-box associated beta-propeller type 1" evidence="1">
    <location>
        <begin position="13"/>
        <end position="180"/>
    </location>
</feature>
<accession>A0AAV1W1G9</accession>
<evidence type="ECO:0000259" key="1">
    <source>
        <dbReference type="Pfam" id="PF07734"/>
    </source>
</evidence>
<sequence>MDEEEKSELYKSNFVVSGFGFNPKTNQYKVMRMMELETTTETRYVTVQVLTLGSTSWETIGSIQSWDSIGVRLAQITGPIIKDASYKKSFCVYLNGSVHWLCNSTYNTMFIASFNFENENIVEILPPSQLRYEGKQGVGNMRLGVLNDCLYLTDVDSYVNFKIWVLKDYNDRKMSWTLDWVIDTVSLNIWPRGLYQPIKYLENGDLLMFHPSNALVCYSPKQKRFRYFKIHGIDSDFEMVPHSPCLLPMKDVVRVENPQVQILNTRDMEEQPNGWKEYHDVALVEEDERTIHVAYSKIVLENKSFNNAFTSRHWP</sequence>
<dbReference type="PANTHER" id="PTHR31111:SF136">
    <property type="entry name" value="F-BOX ASSOCIATED DOMAIN-CONTAINING PROTEIN"/>
    <property type="match status" value="1"/>
</dbReference>
<dbReference type="InterPro" id="IPR017451">
    <property type="entry name" value="F-box-assoc_interact_dom"/>
</dbReference>
<evidence type="ECO:0000313" key="2">
    <source>
        <dbReference type="EMBL" id="CAL0302891.1"/>
    </source>
</evidence>
<name>A0AAV1W1G9_LUPLU</name>
<dbReference type="EMBL" id="CAXHTB010000003">
    <property type="protein sequence ID" value="CAL0302891.1"/>
    <property type="molecule type" value="Genomic_DNA"/>
</dbReference>
<protein>
    <recommendedName>
        <fullName evidence="1">F-box associated beta-propeller type 1 domain-containing protein</fullName>
    </recommendedName>
</protein>
<dbReference type="NCBIfam" id="TIGR01640">
    <property type="entry name" value="F_box_assoc_1"/>
    <property type="match status" value="1"/>
</dbReference>
<organism evidence="2 3">
    <name type="scientific">Lupinus luteus</name>
    <name type="common">European yellow lupine</name>
    <dbReference type="NCBI Taxonomy" id="3873"/>
    <lineage>
        <taxon>Eukaryota</taxon>
        <taxon>Viridiplantae</taxon>
        <taxon>Streptophyta</taxon>
        <taxon>Embryophyta</taxon>
        <taxon>Tracheophyta</taxon>
        <taxon>Spermatophyta</taxon>
        <taxon>Magnoliopsida</taxon>
        <taxon>eudicotyledons</taxon>
        <taxon>Gunneridae</taxon>
        <taxon>Pentapetalae</taxon>
        <taxon>rosids</taxon>
        <taxon>fabids</taxon>
        <taxon>Fabales</taxon>
        <taxon>Fabaceae</taxon>
        <taxon>Papilionoideae</taxon>
        <taxon>50 kb inversion clade</taxon>
        <taxon>genistoids sensu lato</taxon>
        <taxon>core genistoids</taxon>
        <taxon>Genisteae</taxon>
        <taxon>Lupinus</taxon>
    </lineage>
</organism>
<proteinExistence type="predicted"/>
<comment type="caution">
    <text evidence="2">The sequence shown here is derived from an EMBL/GenBank/DDBJ whole genome shotgun (WGS) entry which is preliminary data.</text>
</comment>
<reference evidence="2 3" key="1">
    <citation type="submission" date="2024-03" db="EMBL/GenBank/DDBJ databases">
        <authorList>
            <person name="Martinez-Hernandez J."/>
        </authorList>
    </citation>
    <scope>NUCLEOTIDE SEQUENCE [LARGE SCALE GENOMIC DNA]</scope>
</reference>
<dbReference type="PANTHER" id="PTHR31111">
    <property type="entry name" value="BNAA05G37150D PROTEIN-RELATED"/>
    <property type="match status" value="1"/>
</dbReference>
<dbReference type="Proteomes" id="UP001497480">
    <property type="component" value="Unassembled WGS sequence"/>
</dbReference>
<gene>
    <name evidence="2" type="ORF">LLUT_LOCUS3951</name>
</gene>